<evidence type="ECO:0000256" key="1">
    <source>
        <dbReference type="SAM" id="Phobius"/>
    </source>
</evidence>
<keyword evidence="3" id="KW-1185">Reference proteome</keyword>
<dbReference type="STRING" id="476652.DEAC_c16570"/>
<dbReference type="Proteomes" id="UP000036356">
    <property type="component" value="Unassembled WGS sequence"/>
</dbReference>
<reference evidence="2 3" key="1">
    <citation type="submission" date="2015-06" db="EMBL/GenBank/DDBJ databases">
        <title>Draft genome of the moderately acidophilic sulfate reducer Candidatus Desulfosporosinus acididurans strain M1.</title>
        <authorList>
            <person name="Poehlein A."/>
            <person name="Petzsch P."/>
            <person name="Johnson B.D."/>
            <person name="Schloemann M."/>
            <person name="Daniel R."/>
            <person name="Muehling M."/>
        </authorList>
    </citation>
    <scope>NUCLEOTIDE SEQUENCE [LARGE SCALE GENOMIC DNA]</scope>
    <source>
        <strain evidence="2 3">M1</strain>
    </source>
</reference>
<proteinExistence type="predicted"/>
<dbReference type="PATRIC" id="fig|476652.3.peg.1712"/>
<evidence type="ECO:0008006" key="4">
    <source>
        <dbReference type="Google" id="ProtNLM"/>
    </source>
</evidence>
<dbReference type="EMBL" id="LDZY01000005">
    <property type="protein sequence ID" value="KLU66258.1"/>
    <property type="molecule type" value="Genomic_DNA"/>
</dbReference>
<organism evidence="2 3">
    <name type="scientific">Desulfosporosinus acididurans</name>
    <dbReference type="NCBI Taxonomy" id="476652"/>
    <lineage>
        <taxon>Bacteria</taxon>
        <taxon>Bacillati</taxon>
        <taxon>Bacillota</taxon>
        <taxon>Clostridia</taxon>
        <taxon>Eubacteriales</taxon>
        <taxon>Desulfitobacteriaceae</taxon>
        <taxon>Desulfosporosinus</taxon>
    </lineage>
</organism>
<feature type="transmembrane region" description="Helical" evidence="1">
    <location>
        <begin position="34"/>
        <end position="62"/>
    </location>
</feature>
<keyword evidence="1" id="KW-0812">Transmembrane</keyword>
<evidence type="ECO:0000313" key="3">
    <source>
        <dbReference type="Proteomes" id="UP000036356"/>
    </source>
</evidence>
<name>A0A0J1FTE0_9FIRM</name>
<keyword evidence="1" id="KW-1133">Transmembrane helix</keyword>
<keyword evidence="1" id="KW-0472">Membrane</keyword>
<evidence type="ECO:0000313" key="2">
    <source>
        <dbReference type="EMBL" id="KLU66258.1"/>
    </source>
</evidence>
<dbReference type="RefSeq" id="WP_047809551.1">
    <property type="nucleotide sequence ID" value="NZ_LDZY01000005.1"/>
</dbReference>
<accession>A0A0J1FTE0</accession>
<gene>
    <name evidence="2" type="ORF">DEAC_c16570</name>
</gene>
<dbReference type="Pfam" id="PF10031">
    <property type="entry name" value="DUF2273"/>
    <property type="match status" value="1"/>
</dbReference>
<dbReference type="InterPro" id="IPR018730">
    <property type="entry name" value="DUF2273"/>
</dbReference>
<comment type="caution">
    <text evidence="2">The sequence shown here is derived from an EMBL/GenBank/DDBJ whole genome shotgun (WGS) entry which is preliminary data.</text>
</comment>
<protein>
    <recommendedName>
        <fullName evidence="4">Small integral membrane protein (DUF2273)</fullName>
    </recommendedName>
</protein>
<dbReference type="AlphaFoldDB" id="A0A0J1FTE0"/>
<sequence>MSNFWQSIGEKISGFVMWALEHHPGKFIGTVSGFALGLLMVTLGFWRTVVLVFFVILGFIIGKRQDDHQDIMTWLEKTINK</sequence>